<dbReference type="EMBL" id="MZGV01000110">
    <property type="protein sequence ID" value="OPJ55505.1"/>
    <property type="molecule type" value="Genomic_DNA"/>
</dbReference>
<organism evidence="2 3">
    <name type="scientific">Clostridium oryzae</name>
    <dbReference type="NCBI Taxonomy" id="1450648"/>
    <lineage>
        <taxon>Bacteria</taxon>
        <taxon>Bacillati</taxon>
        <taxon>Bacillota</taxon>
        <taxon>Clostridia</taxon>
        <taxon>Eubacteriales</taxon>
        <taxon>Clostridiaceae</taxon>
        <taxon>Clostridium</taxon>
    </lineage>
</organism>
<evidence type="ECO:0000313" key="3">
    <source>
        <dbReference type="Proteomes" id="UP000190080"/>
    </source>
</evidence>
<reference evidence="2 3" key="1">
    <citation type="submission" date="2017-03" db="EMBL/GenBank/DDBJ databases">
        <title>Genome sequence of Clostridium oryzae DSM 28571.</title>
        <authorList>
            <person name="Poehlein A."/>
            <person name="Daniel R."/>
        </authorList>
    </citation>
    <scope>NUCLEOTIDE SEQUENCE [LARGE SCALE GENOMIC DNA]</scope>
    <source>
        <strain evidence="2 3">DSM 28571</strain>
    </source>
</reference>
<accession>A0A1V4I7B6</accession>
<keyword evidence="3" id="KW-1185">Reference proteome</keyword>
<dbReference type="RefSeq" id="WP_169911723.1">
    <property type="nucleotide sequence ID" value="NZ_MZGV01000110.1"/>
</dbReference>
<sequence>MIYVIVIVIILIVFTKALCSLSKEDDDINDNNIANNEVGDDIESKE</sequence>
<dbReference type="AlphaFoldDB" id="A0A1V4I7B6"/>
<gene>
    <name evidence="2" type="ORF">CLORY_44070</name>
</gene>
<proteinExistence type="predicted"/>
<evidence type="ECO:0000313" key="2">
    <source>
        <dbReference type="EMBL" id="OPJ55505.1"/>
    </source>
</evidence>
<feature type="region of interest" description="Disordered" evidence="1">
    <location>
        <begin position="25"/>
        <end position="46"/>
    </location>
</feature>
<dbReference type="Proteomes" id="UP000190080">
    <property type="component" value="Unassembled WGS sequence"/>
</dbReference>
<comment type="caution">
    <text evidence="2">The sequence shown here is derived from an EMBL/GenBank/DDBJ whole genome shotgun (WGS) entry which is preliminary data.</text>
</comment>
<name>A0A1V4I7B6_9CLOT</name>
<evidence type="ECO:0000256" key="1">
    <source>
        <dbReference type="SAM" id="MobiDB-lite"/>
    </source>
</evidence>
<protein>
    <submittedName>
        <fullName evidence="2">Uncharacterized protein</fullName>
    </submittedName>
</protein>